<dbReference type="EC" id="4.3.2.9" evidence="1"/>
<organism evidence="5 6">
    <name type="scientific">Cudoniella acicularis</name>
    <dbReference type="NCBI Taxonomy" id="354080"/>
    <lineage>
        <taxon>Eukaryota</taxon>
        <taxon>Fungi</taxon>
        <taxon>Dikarya</taxon>
        <taxon>Ascomycota</taxon>
        <taxon>Pezizomycotina</taxon>
        <taxon>Leotiomycetes</taxon>
        <taxon>Helotiales</taxon>
        <taxon>Tricladiaceae</taxon>
        <taxon>Cudoniella</taxon>
    </lineage>
</organism>
<evidence type="ECO:0000256" key="1">
    <source>
        <dbReference type="ARBA" id="ARBA00012346"/>
    </source>
</evidence>
<keyword evidence="6" id="KW-1185">Reference proteome</keyword>
<dbReference type="GO" id="GO:0003839">
    <property type="term" value="F:gamma-glutamylcyclotransferase activity"/>
    <property type="evidence" value="ECO:0007669"/>
    <property type="project" value="UniProtKB-EC"/>
</dbReference>
<keyword evidence="2" id="KW-0456">Lyase</keyword>
<dbReference type="Proteomes" id="UP000566819">
    <property type="component" value="Unassembled WGS sequence"/>
</dbReference>
<dbReference type="InterPro" id="IPR017939">
    <property type="entry name" value="G-Glutamylcylcotransferase"/>
</dbReference>
<name>A0A8H4RW26_9HELO</name>
<reference evidence="5 6" key="1">
    <citation type="submission" date="2020-03" db="EMBL/GenBank/DDBJ databases">
        <title>Draft Genome Sequence of Cudoniella acicularis.</title>
        <authorList>
            <person name="Buettner E."/>
            <person name="Kellner H."/>
        </authorList>
    </citation>
    <scope>NUCLEOTIDE SEQUENCE [LARGE SCALE GENOMIC DNA]</scope>
    <source>
        <strain evidence="5 6">DSM 108380</strain>
    </source>
</reference>
<evidence type="ECO:0000256" key="3">
    <source>
        <dbReference type="PIRSR" id="PIRSR617939-1"/>
    </source>
</evidence>
<dbReference type="OrthoDB" id="2017317at2759"/>
<gene>
    <name evidence="5" type="ORF">G7Y89_g1952</name>
</gene>
<dbReference type="EMBL" id="JAAMPI010000081">
    <property type="protein sequence ID" value="KAF4636130.1"/>
    <property type="molecule type" value="Genomic_DNA"/>
</dbReference>
<evidence type="ECO:0000256" key="4">
    <source>
        <dbReference type="PIRSR" id="PIRSR617939-2"/>
    </source>
</evidence>
<comment type="caution">
    <text evidence="5">The sequence shown here is derived from an EMBL/GenBank/DDBJ whole genome shotgun (WGS) entry which is preliminary data.</text>
</comment>
<evidence type="ECO:0000313" key="6">
    <source>
        <dbReference type="Proteomes" id="UP000566819"/>
    </source>
</evidence>
<dbReference type="PANTHER" id="PTHR12935">
    <property type="entry name" value="GAMMA-GLUTAMYLCYCLOTRANSFERASE"/>
    <property type="match status" value="1"/>
</dbReference>
<dbReference type="PANTHER" id="PTHR12935:SF0">
    <property type="entry name" value="GAMMA-GLUTAMYLCYCLOTRANSFERASE"/>
    <property type="match status" value="1"/>
</dbReference>
<proteinExistence type="predicted"/>
<feature type="binding site" evidence="4">
    <location>
        <begin position="20"/>
        <end position="25"/>
    </location>
    <ligand>
        <name>substrate</name>
    </ligand>
</feature>
<dbReference type="Gene3D" id="3.10.490.10">
    <property type="entry name" value="Gamma-glutamyl cyclotransferase-like"/>
    <property type="match status" value="1"/>
</dbReference>
<protein>
    <recommendedName>
        <fullName evidence="1">gamma-glutamylcyclotransferase</fullName>
        <ecNumber evidence="1">4.3.2.9</ecNumber>
    </recommendedName>
</protein>
<evidence type="ECO:0000256" key="2">
    <source>
        <dbReference type="ARBA" id="ARBA00023239"/>
    </source>
</evidence>
<feature type="active site" description="Proton acceptor" evidence="3">
    <location>
        <position position="107"/>
    </location>
</feature>
<sequence>MKESSAAHVNFTAKSDTLWYLAYGSNMSLAKFTGSRGITPLSSARVRIPGWILARNIPGLPYSEPTFMSITERSSTTEEIFPISSPDVFGVAYLITSNQYRQVIASEGGGIGYDDIAINVVPVAEEDEKKIGPRLRVRTLRAAVVRNPWPSPSKRYMNIVMTGAREAGLPLSYQLYLEDIATYEPPTSSWCKFGAAIFLAIWGPVMALMEKLTNATILDNGCAPMFVIWLVRAVMHFMWLTHDVLFAPLCGRGDGRKCENKGYADIEKSPSKNNSWR</sequence>
<feature type="binding site" evidence="4">
    <location>
        <position position="156"/>
    </location>
    <ligand>
        <name>substrate</name>
    </ligand>
</feature>
<dbReference type="AlphaFoldDB" id="A0A8H4RW26"/>
<accession>A0A8H4RW26</accession>
<evidence type="ECO:0000313" key="5">
    <source>
        <dbReference type="EMBL" id="KAF4636130.1"/>
    </source>
</evidence>